<evidence type="ECO:0000313" key="2">
    <source>
        <dbReference type="Proteomes" id="UP001196843"/>
    </source>
</evidence>
<sequence length="54" mass="5650">MTPMARRHPTQPLLDASVVTVSVDIAGASHEVLPPRRALTAGVIPQPPRGAEPS</sequence>
<protein>
    <submittedName>
        <fullName evidence="1">Uncharacterized protein</fullName>
    </submittedName>
</protein>
<evidence type="ECO:0000313" key="1">
    <source>
        <dbReference type="EMBL" id="MBW9094254.1"/>
    </source>
</evidence>
<dbReference type="RefSeq" id="WP_220300958.1">
    <property type="nucleotide sequence ID" value="NZ_JAEUAW010000007.1"/>
</dbReference>
<accession>A0ABS7HQF6</accession>
<gene>
    <name evidence="1" type="ORF">JNB62_11215</name>
</gene>
<dbReference type="Proteomes" id="UP001196843">
    <property type="component" value="Unassembled WGS sequence"/>
</dbReference>
<proteinExistence type="predicted"/>
<reference evidence="1 2" key="1">
    <citation type="journal article" date="2021" name="MBio">
        <title>Poor Competitiveness of Bradyrhizobium in Pigeon Pea Root Colonization in Indian Soils.</title>
        <authorList>
            <person name="Chalasani D."/>
            <person name="Basu A."/>
            <person name="Pullabhotla S.V.S.R.N."/>
            <person name="Jorrin B."/>
            <person name="Neal A.L."/>
            <person name="Poole P.S."/>
            <person name="Podile A.R."/>
            <person name="Tkacz A."/>
        </authorList>
    </citation>
    <scope>NUCLEOTIDE SEQUENCE [LARGE SCALE GENOMIC DNA]</scope>
    <source>
        <strain evidence="1 2">HU14</strain>
    </source>
</reference>
<keyword evidence="2" id="KW-1185">Reference proteome</keyword>
<dbReference type="EMBL" id="JAEUAW010000007">
    <property type="protein sequence ID" value="MBW9094254.1"/>
    <property type="molecule type" value="Genomic_DNA"/>
</dbReference>
<name>A0ABS7HQF6_9MICO</name>
<organism evidence="1 2">
    <name type="scientific">Microbacterium jejuense</name>
    <dbReference type="NCBI Taxonomy" id="1263637"/>
    <lineage>
        <taxon>Bacteria</taxon>
        <taxon>Bacillati</taxon>
        <taxon>Actinomycetota</taxon>
        <taxon>Actinomycetes</taxon>
        <taxon>Micrococcales</taxon>
        <taxon>Microbacteriaceae</taxon>
        <taxon>Microbacterium</taxon>
    </lineage>
</organism>
<comment type="caution">
    <text evidence="1">The sequence shown here is derived from an EMBL/GenBank/DDBJ whole genome shotgun (WGS) entry which is preliminary data.</text>
</comment>